<dbReference type="EMBL" id="KK852654">
    <property type="protein sequence ID" value="KDR19338.1"/>
    <property type="molecule type" value="Genomic_DNA"/>
</dbReference>
<evidence type="ECO:0000256" key="3">
    <source>
        <dbReference type="ARBA" id="ARBA00012393"/>
    </source>
</evidence>
<dbReference type="GO" id="GO:0003919">
    <property type="term" value="F:FMN adenylyltransferase activity"/>
    <property type="evidence" value="ECO:0007669"/>
    <property type="project" value="UniProtKB-EC"/>
</dbReference>
<dbReference type="OMA" id="NSHFLCK"/>
<dbReference type="SUPFAM" id="SSF52402">
    <property type="entry name" value="Adenine nucleotide alpha hydrolases-like"/>
    <property type="match status" value="1"/>
</dbReference>
<evidence type="ECO:0000256" key="5">
    <source>
        <dbReference type="ARBA" id="ARBA00022643"/>
    </source>
</evidence>
<evidence type="ECO:0000313" key="15">
    <source>
        <dbReference type="EMBL" id="KDR19338.1"/>
    </source>
</evidence>
<name>A0A067RJ45_ZOONE</name>
<dbReference type="CDD" id="cd23948">
    <property type="entry name" value="FAD_synthase"/>
    <property type="match status" value="1"/>
</dbReference>
<evidence type="ECO:0000256" key="8">
    <source>
        <dbReference type="ARBA" id="ARBA00022741"/>
    </source>
</evidence>
<comment type="similarity">
    <text evidence="2">In the N-terminal section; belongs to the MoaB/Mog family.</text>
</comment>
<evidence type="ECO:0000256" key="9">
    <source>
        <dbReference type="ARBA" id="ARBA00022827"/>
    </source>
</evidence>
<evidence type="ECO:0000256" key="1">
    <source>
        <dbReference type="ARBA" id="ARBA00004726"/>
    </source>
</evidence>
<dbReference type="AlphaFoldDB" id="A0A067RJ45"/>
<dbReference type="GO" id="GO:0006747">
    <property type="term" value="P:FAD biosynthetic process"/>
    <property type="evidence" value="ECO:0007669"/>
    <property type="project" value="TreeGrafter"/>
</dbReference>
<evidence type="ECO:0000313" key="16">
    <source>
        <dbReference type="Proteomes" id="UP000027135"/>
    </source>
</evidence>
<dbReference type="GO" id="GO:0005524">
    <property type="term" value="F:ATP binding"/>
    <property type="evidence" value="ECO:0007669"/>
    <property type="project" value="UniProtKB-KW"/>
</dbReference>
<comment type="pathway">
    <text evidence="1">Cofactor biosynthesis; FAD biosynthesis; FAD from FMN: step 1/1.</text>
</comment>
<keyword evidence="6" id="KW-0808">Transferase</keyword>
<evidence type="ECO:0000256" key="7">
    <source>
        <dbReference type="ARBA" id="ARBA00022695"/>
    </source>
</evidence>
<dbReference type="SMART" id="SM00852">
    <property type="entry name" value="MoCF_biosynth"/>
    <property type="match status" value="1"/>
</dbReference>
<dbReference type="eggNOG" id="KOG2644">
    <property type="taxonomic scope" value="Eukaryota"/>
</dbReference>
<dbReference type="InterPro" id="IPR056596">
    <property type="entry name" value="FLAD1_M"/>
</dbReference>
<keyword evidence="7" id="KW-0548">Nucleotidyltransferase</keyword>
<evidence type="ECO:0000256" key="10">
    <source>
        <dbReference type="ARBA" id="ARBA00022840"/>
    </source>
</evidence>
<dbReference type="Gene3D" id="3.40.50.620">
    <property type="entry name" value="HUPs"/>
    <property type="match status" value="1"/>
</dbReference>
<keyword evidence="10" id="KW-0067">ATP-binding</keyword>
<reference evidence="15 16" key="1">
    <citation type="journal article" date="2014" name="Nat. Commun.">
        <title>Molecular traces of alternative social organization in a termite genome.</title>
        <authorList>
            <person name="Terrapon N."/>
            <person name="Li C."/>
            <person name="Robertson H.M."/>
            <person name="Ji L."/>
            <person name="Meng X."/>
            <person name="Booth W."/>
            <person name="Chen Z."/>
            <person name="Childers C.P."/>
            <person name="Glastad K.M."/>
            <person name="Gokhale K."/>
            <person name="Gowin J."/>
            <person name="Gronenberg W."/>
            <person name="Hermansen R.A."/>
            <person name="Hu H."/>
            <person name="Hunt B.G."/>
            <person name="Huylmans A.K."/>
            <person name="Khalil S.M."/>
            <person name="Mitchell R.D."/>
            <person name="Munoz-Torres M.C."/>
            <person name="Mustard J.A."/>
            <person name="Pan H."/>
            <person name="Reese J.T."/>
            <person name="Scharf M.E."/>
            <person name="Sun F."/>
            <person name="Vogel H."/>
            <person name="Xiao J."/>
            <person name="Yang W."/>
            <person name="Yang Z."/>
            <person name="Yang Z."/>
            <person name="Zhou J."/>
            <person name="Zhu J."/>
            <person name="Brent C.S."/>
            <person name="Elsik C.G."/>
            <person name="Goodisman M.A."/>
            <person name="Liberles D.A."/>
            <person name="Roe R.M."/>
            <person name="Vargo E.L."/>
            <person name="Vilcinskas A."/>
            <person name="Wang J."/>
            <person name="Bornberg-Bauer E."/>
            <person name="Korb J."/>
            <person name="Zhang G."/>
            <person name="Liebig J."/>
        </authorList>
    </citation>
    <scope>NUCLEOTIDE SEQUENCE [LARGE SCALE GENOMIC DNA]</scope>
    <source>
        <tissue evidence="15">Whole organism</tissue>
    </source>
</reference>
<protein>
    <recommendedName>
        <fullName evidence="3">FAD synthase</fullName>
        <ecNumber evidence="3">2.7.7.2</ecNumber>
    </recommendedName>
    <alternativeName>
        <fullName evidence="11">FAD pyrophosphorylase</fullName>
    </alternativeName>
    <alternativeName>
        <fullName evidence="12">FMN adenylyltransferase</fullName>
    </alternativeName>
</protein>
<dbReference type="EC" id="2.7.7.2" evidence="3"/>
<comment type="catalytic activity">
    <reaction evidence="13">
        <text>FMN + ATP + H(+) = FAD + diphosphate</text>
        <dbReference type="Rhea" id="RHEA:17237"/>
        <dbReference type="ChEBI" id="CHEBI:15378"/>
        <dbReference type="ChEBI" id="CHEBI:30616"/>
        <dbReference type="ChEBI" id="CHEBI:33019"/>
        <dbReference type="ChEBI" id="CHEBI:57692"/>
        <dbReference type="ChEBI" id="CHEBI:58210"/>
        <dbReference type="EC" id="2.7.7.2"/>
    </reaction>
</comment>
<keyword evidence="9" id="KW-0274">FAD</keyword>
<dbReference type="CDD" id="cd00885">
    <property type="entry name" value="cinA"/>
    <property type="match status" value="1"/>
</dbReference>
<dbReference type="PANTHER" id="PTHR23293:SF9">
    <property type="entry name" value="FAD SYNTHASE"/>
    <property type="match status" value="1"/>
</dbReference>
<proteinExistence type="inferred from homology"/>
<dbReference type="InParanoid" id="A0A067RJ45"/>
<sequence>MASYTAGIIVIGDEILKGQVVDTNSNFLCKSLHSLGITVCKISVVGDNVNEIASEVARFSEKYSKVFTSGGVGPTHDDVTYLGVARAFGRHVEVNKELAKILLDSNFVSDISDVDANPALKIAQVPQLSSLIYLKPVGYCHDPSLLYSSTFPVVKVANVYIFPGIPKYFEYAVTNLEHLFKNPDGDRFYTRELYLRSEELDIVPVLNHTVDKFKGSVVFGSYPQLGNDIYMTKVTLESISSQQLEEAESYLCMKLPAGTVVDPLEESVYWMVEEAPKRGLSAAVTESVKILEKCFDKFSPSEIFLSFNGGKDCTVLLHLATAVLRRKFPSLKKPLQAVYIQPQDPFPQVEEFVVESVKRYNLELKTVPGPITHALEVVLAEKPELKAVLMGTRRTDPYSAMMNSFQMTDSGWPQIMRVSPLLNWSYQSVWTFLRDLSVPYCSLYDEGYTSLGSSRNTAPNPALSYVDSNGTVHYCPAYMLQDGASERNGRH</sequence>
<evidence type="ECO:0000259" key="14">
    <source>
        <dbReference type="SMART" id="SM00852"/>
    </source>
</evidence>
<dbReference type="InterPro" id="IPR001453">
    <property type="entry name" value="MoaB/Mog_dom"/>
</dbReference>
<gene>
    <name evidence="15" type="ORF">L798_06845</name>
</gene>
<organism evidence="15 16">
    <name type="scientific">Zootermopsis nevadensis</name>
    <name type="common">Dampwood termite</name>
    <dbReference type="NCBI Taxonomy" id="136037"/>
    <lineage>
        <taxon>Eukaryota</taxon>
        <taxon>Metazoa</taxon>
        <taxon>Ecdysozoa</taxon>
        <taxon>Arthropoda</taxon>
        <taxon>Hexapoda</taxon>
        <taxon>Insecta</taxon>
        <taxon>Pterygota</taxon>
        <taxon>Neoptera</taxon>
        <taxon>Polyneoptera</taxon>
        <taxon>Dictyoptera</taxon>
        <taxon>Blattodea</taxon>
        <taxon>Blattoidea</taxon>
        <taxon>Termitoidae</taxon>
        <taxon>Termopsidae</taxon>
        <taxon>Zootermopsis</taxon>
    </lineage>
</organism>
<evidence type="ECO:0000256" key="12">
    <source>
        <dbReference type="ARBA" id="ARBA00031871"/>
    </source>
</evidence>
<dbReference type="SUPFAM" id="SSF53218">
    <property type="entry name" value="Molybdenum cofactor biosynthesis proteins"/>
    <property type="match status" value="1"/>
</dbReference>
<dbReference type="InterPro" id="IPR036425">
    <property type="entry name" value="MoaB/Mog-like_dom_sf"/>
</dbReference>
<dbReference type="Pfam" id="PF00994">
    <property type="entry name" value="MoCF_biosynth"/>
    <property type="match status" value="1"/>
</dbReference>
<dbReference type="STRING" id="136037.A0A067RJ45"/>
<dbReference type="InterPro" id="IPR014729">
    <property type="entry name" value="Rossmann-like_a/b/a_fold"/>
</dbReference>
<feature type="domain" description="MoaB/Mog" evidence="14">
    <location>
        <begin position="7"/>
        <end position="183"/>
    </location>
</feature>
<evidence type="ECO:0000256" key="6">
    <source>
        <dbReference type="ARBA" id="ARBA00022679"/>
    </source>
</evidence>
<keyword evidence="4" id="KW-0285">Flavoprotein</keyword>
<dbReference type="Gene3D" id="3.40.980.10">
    <property type="entry name" value="MoaB/Mog-like domain"/>
    <property type="match status" value="1"/>
</dbReference>
<keyword evidence="5" id="KW-0288">FMN</keyword>
<dbReference type="Proteomes" id="UP000027135">
    <property type="component" value="Unassembled WGS sequence"/>
</dbReference>
<accession>A0A067RJ45</accession>
<keyword evidence="8" id="KW-0547">Nucleotide-binding</keyword>
<evidence type="ECO:0000256" key="11">
    <source>
        <dbReference type="ARBA" id="ARBA00031145"/>
    </source>
</evidence>
<dbReference type="Pfam" id="PF01507">
    <property type="entry name" value="PAPS_reduct"/>
    <property type="match status" value="2"/>
</dbReference>
<evidence type="ECO:0000256" key="13">
    <source>
        <dbReference type="ARBA" id="ARBA00049494"/>
    </source>
</evidence>
<dbReference type="Pfam" id="PF24102">
    <property type="entry name" value="FLAD1_M"/>
    <property type="match status" value="1"/>
</dbReference>
<evidence type="ECO:0000256" key="4">
    <source>
        <dbReference type="ARBA" id="ARBA00022630"/>
    </source>
</evidence>
<evidence type="ECO:0000256" key="2">
    <source>
        <dbReference type="ARBA" id="ARBA00007589"/>
    </source>
</evidence>
<dbReference type="PANTHER" id="PTHR23293">
    <property type="entry name" value="FAD SYNTHETASE-RELATED FMN ADENYLYLTRANSFERASE"/>
    <property type="match status" value="1"/>
</dbReference>
<keyword evidence="16" id="KW-1185">Reference proteome</keyword>
<dbReference type="InterPro" id="IPR002500">
    <property type="entry name" value="PAPS_reduct_dom"/>
</dbReference>